<dbReference type="PANTHER" id="PTHR39662:SF1">
    <property type="entry name" value="DUF354 DOMAIN-CONTAINING PROTEIN"/>
    <property type="match status" value="1"/>
</dbReference>
<evidence type="ECO:0008006" key="3">
    <source>
        <dbReference type="Google" id="ProtNLM"/>
    </source>
</evidence>
<sequence>MRVLVSINHPKQVFIFKNLIRTLILDGHEVKILSVSKDISNELLDNLNIDYKIMGSNQSTFIKKIINLFVLFFSTLFFVKVFKPDIFLGQAVVYFGFVSKIVDKPYIIVEDTECVDLIHAVTIPLCTKVVTPDWFLKNFGKKHVRFSSFLENFYLHPKYFSPNPQILKDLKINKNDKCMFIRFVSWNAIHDDAGSSMTFSEKLEFVDFFSSHFRIFISSESKLPPSLSKYEVNLSGTEIHDLLHYCSIYVGESPTMTTESALLGTPSICINSWANPSTLGNFSELSRKDLIKCTDNIDEARNWILERFKGTGSLSTNNLENYSSYREVDLNDKLYELINASIYKSN</sequence>
<accession>A0A1J5TY39</accession>
<protein>
    <recommendedName>
        <fullName evidence="3">DUF354 domain-containing protein</fullName>
    </recommendedName>
</protein>
<dbReference type="EMBL" id="MIZA01000001">
    <property type="protein sequence ID" value="OIR21168.1"/>
    <property type="molecule type" value="Genomic_DNA"/>
</dbReference>
<gene>
    <name evidence="1" type="ORF">BD935_00085</name>
</gene>
<dbReference type="AlphaFoldDB" id="A0A1J5TY39"/>
<name>A0A1J5TY39_9ARCH</name>
<organism evidence="1 2">
    <name type="scientific">Marine Group III euryarchaeote CG-Epi1</name>
    <dbReference type="NCBI Taxonomy" id="1888995"/>
    <lineage>
        <taxon>Archaea</taxon>
        <taxon>Methanobacteriati</taxon>
        <taxon>Thermoplasmatota</taxon>
        <taxon>Thermoplasmata</taxon>
        <taxon>Candidatus Thermoprofundales</taxon>
    </lineage>
</organism>
<evidence type="ECO:0000313" key="1">
    <source>
        <dbReference type="EMBL" id="OIR21168.1"/>
    </source>
</evidence>
<reference evidence="1 2" key="1">
    <citation type="submission" date="2016-08" db="EMBL/GenBank/DDBJ databases">
        <title>New Insights into Marine Group III Euryarchaeota, from dark to light.</title>
        <authorList>
            <person name="Haro-Moreno J.M."/>
            <person name="Rodriguez-Valera F."/>
            <person name="Lopez-Garcia P."/>
            <person name="Moreira D."/>
            <person name="Martin-Cuadrado A.B."/>
        </authorList>
    </citation>
    <scope>NUCLEOTIDE SEQUENCE [LARGE SCALE GENOMIC DNA]</scope>
    <source>
        <strain evidence="1">CG-Epi1</strain>
    </source>
</reference>
<dbReference type="STRING" id="1888995.BD935_00085"/>
<dbReference type="PIRSF" id="PIRSF005357">
    <property type="entry name" value="UCP005357"/>
    <property type="match status" value="1"/>
</dbReference>
<dbReference type="Pfam" id="PF04007">
    <property type="entry name" value="DUF354"/>
    <property type="match status" value="1"/>
</dbReference>
<proteinExistence type="predicted"/>
<dbReference type="PANTHER" id="PTHR39662">
    <property type="entry name" value="DUF354 DOMAIN-CONTAINING PROTEIN-RELATED"/>
    <property type="match status" value="1"/>
</dbReference>
<dbReference type="InterPro" id="IPR007152">
    <property type="entry name" value="DUF354"/>
</dbReference>
<evidence type="ECO:0000313" key="2">
    <source>
        <dbReference type="Proteomes" id="UP000183080"/>
    </source>
</evidence>
<comment type="caution">
    <text evidence="1">The sequence shown here is derived from an EMBL/GenBank/DDBJ whole genome shotgun (WGS) entry which is preliminary data.</text>
</comment>
<dbReference type="Proteomes" id="UP000183080">
    <property type="component" value="Unassembled WGS sequence"/>
</dbReference>
<dbReference type="SUPFAM" id="SSF53756">
    <property type="entry name" value="UDP-Glycosyltransferase/glycogen phosphorylase"/>
    <property type="match status" value="1"/>
</dbReference>